<evidence type="ECO:0000256" key="8">
    <source>
        <dbReference type="ARBA" id="ARBA00037542"/>
    </source>
</evidence>
<dbReference type="PROSITE" id="PS50011">
    <property type="entry name" value="PROTEIN_KINASE_DOM"/>
    <property type="match status" value="1"/>
</dbReference>
<evidence type="ECO:0000256" key="4">
    <source>
        <dbReference type="ARBA" id="ARBA00022679"/>
    </source>
</evidence>
<dbReference type="CDD" id="cd05629">
    <property type="entry name" value="STKc_NDR_like_fungal"/>
    <property type="match status" value="1"/>
</dbReference>
<comment type="similarity">
    <text evidence="9">Belongs to the protein kinase superfamily. STE Ser/Thr protein kinase family. COT1 subfamily.</text>
</comment>
<evidence type="ECO:0000256" key="3">
    <source>
        <dbReference type="ARBA" id="ARBA00022553"/>
    </source>
</evidence>
<comment type="catalytic activity">
    <reaction evidence="11">
        <text>L-threonyl-[protein] + ATP = O-phospho-L-threonyl-[protein] + ADP + H(+)</text>
        <dbReference type="Rhea" id="RHEA:46608"/>
        <dbReference type="Rhea" id="RHEA-COMP:11060"/>
        <dbReference type="Rhea" id="RHEA-COMP:11605"/>
        <dbReference type="ChEBI" id="CHEBI:15378"/>
        <dbReference type="ChEBI" id="CHEBI:30013"/>
        <dbReference type="ChEBI" id="CHEBI:30616"/>
        <dbReference type="ChEBI" id="CHEBI:61977"/>
        <dbReference type="ChEBI" id="CHEBI:456216"/>
        <dbReference type="EC" id="2.7.11.1"/>
    </reaction>
</comment>
<dbReference type="PANTHER" id="PTHR22988">
    <property type="entry name" value="MYOTONIC DYSTROPHY S/T KINASE-RELATED"/>
    <property type="match status" value="1"/>
</dbReference>
<dbReference type="Gene3D" id="1.10.510.10">
    <property type="entry name" value="Transferase(Phosphotransferase) domain 1"/>
    <property type="match status" value="1"/>
</dbReference>
<dbReference type="InParanoid" id="I2H2D0"/>
<dbReference type="Pfam" id="PF00069">
    <property type="entry name" value="Pkinase"/>
    <property type="match status" value="2"/>
</dbReference>
<dbReference type="HOGENOM" id="CLU_000288_67_2_1"/>
<dbReference type="SMART" id="SM00133">
    <property type="entry name" value="S_TK_X"/>
    <property type="match status" value="1"/>
</dbReference>
<evidence type="ECO:0000256" key="5">
    <source>
        <dbReference type="ARBA" id="ARBA00022741"/>
    </source>
</evidence>
<dbReference type="FunFam" id="1.10.510.10:FF:000024">
    <property type="entry name" value="Probable serine/threonine-protein kinase cot-1"/>
    <property type="match status" value="1"/>
</dbReference>
<feature type="binding site" evidence="13">
    <location>
        <position position="381"/>
    </location>
    <ligand>
        <name>ATP</name>
        <dbReference type="ChEBI" id="CHEBI:30616"/>
    </ligand>
</feature>
<comment type="catalytic activity">
    <reaction evidence="12">
        <text>L-seryl-[protein] + ATP = O-phospho-L-seryl-[protein] + ADP + H(+)</text>
        <dbReference type="Rhea" id="RHEA:17989"/>
        <dbReference type="Rhea" id="RHEA-COMP:9863"/>
        <dbReference type="Rhea" id="RHEA-COMP:11604"/>
        <dbReference type="ChEBI" id="CHEBI:15378"/>
        <dbReference type="ChEBI" id="CHEBI:29999"/>
        <dbReference type="ChEBI" id="CHEBI:30616"/>
        <dbReference type="ChEBI" id="CHEBI:83421"/>
        <dbReference type="ChEBI" id="CHEBI:456216"/>
        <dbReference type="EC" id="2.7.11.1"/>
    </reaction>
</comment>
<dbReference type="KEGG" id="tbl:TBLA_0D00220"/>
<dbReference type="InterPro" id="IPR008271">
    <property type="entry name" value="Ser/Thr_kinase_AS"/>
</dbReference>
<dbReference type="InterPro" id="IPR000719">
    <property type="entry name" value="Prot_kinase_dom"/>
</dbReference>
<evidence type="ECO:0000313" key="17">
    <source>
        <dbReference type="EMBL" id="CCH60532.1"/>
    </source>
</evidence>
<feature type="compositionally biased region" description="Polar residues" evidence="14">
    <location>
        <begin position="126"/>
        <end position="137"/>
    </location>
</feature>
<dbReference type="GO" id="GO:0000920">
    <property type="term" value="P:septum digestion after cytokinesis"/>
    <property type="evidence" value="ECO:0007669"/>
    <property type="project" value="EnsemblFungi"/>
</dbReference>
<dbReference type="PROSITE" id="PS00108">
    <property type="entry name" value="PROTEIN_KINASE_ST"/>
    <property type="match status" value="1"/>
</dbReference>
<evidence type="ECO:0000256" key="12">
    <source>
        <dbReference type="ARBA" id="ARBA00048679"/>
    </source>
</evidence>
<keyword evidence="5 13" id="KW-0547">Nucleotide-binding</keyword>
<dbReference type="GO" id="GO:0005524">
    <property type="term" value="F:ATP binding"/>
    <property type="evidence" value="ECO:0007669"/>
    <property type="project" value="UniProtKB-UniRule"/>
</dbReference>
<dbReference type="GO" id="GO:0005935">
    <property type="term" value="C:cellular bud neck"/>
    <property type="evidence" value="ECO:0007669"/>
    <property type="project" value="EnsemblFungi"/>
</dbReference>
<dbReference type="GO" id="GO:0005634">
    <property type="term" value="C:nucleus"/>
    <property type="evidence" value="ECO:0007669"/>
    <property type="project" value="EnsemblFungi"/>
</dbReference>
<evidence type="ECO:0000256" key="9">
    <source>
        <dbReference type="ARBA" id="ARBA00038271"/>
    </source>
</evidence>
<feature type="domain" description="AGC-kinase C-terminal" evidence="16">
    <location>
        <begin position="672"/>
        <end position="758"/>
    </location>
</feature>
<feature type="compositionally biased region" description="Low complexity" evidence="14">
    <location>
        <begin position="54"/>
        <end position="70"/>
    </location>
</feature>
<evidence type="ECO:0000256" key="14">
    <source>
        <dbReference type="SAM" id="MobiDB-lite"/>
    </source>
</evidence>
<dbReference type="GO" id="GO:1902554">
    <property type="term" value="C:serine/threonine protein kinase complex"/>
    <property type="evidence" value="ECO:0007669"/>
    <property type="project" value="EnsemblFungi"/>
</dbReference>
<dbReference type="GO" id="GO:0050708">
    <property type="term" value="P:regulation of protein secretion"/>
    <property type="evidence" value="ECO:0007669"/>
    <property type="project" value="EnsemblFungi"/>
</dbReference>
<evidence type="ECO:0000256" key="10">
    <source>
        <dbReference type="ARBA" id="ARBA00039662"/>
    </source>
</evidence>
<feature type="region of interest" description="Disordered" evidence="14">
    <location>
        <begin position="158"/>
        <end position="265"/>
    </location>
</feature>
<gene>
    <name evidence="17" type="primary">TBLA0D00220</name>
    <name evidence="17" type="ORF">TBLA_0D00220</name>
</gene>
<dbReference type="InterPro" id="IPR017441">
    <property type="entry name" value="Protein_kinase_ATP_BS"/>
</dbReference>
<dbReference type="GO" id="GO:0000131">
    <property type="term" value="C:incipient cellular bud site"/>
    <property type="evidence" value="ECO:0007669"/>
    <property type="project" value="EnsemblFungi"/>
</dbReference>
<organism evidence="17 18">
    <name type="scientific">Henningerozyma blattae (strain ATCC 34711 / CBS 6284 / DSM 70876 / NBRC 10599 / NRRL Y-10934 / UCD 77-7)</name>
    <name type="common">Yeast</name>
    <name type="synonym">Tetrapisispora blattae</name>
    <dbReference type="NCBI Taxonomy" id="1071380"/>
    <lineage>
        <taxon>Eukaryota</taxon>
        <taxon>Fungi</taxon>
        <taxon>Dikarya</taxon>
        <taxon>Ascomycota</taxon>
        <taxon>Saccharomycotina</taxon>
        <taxon>Saccharomycetes</taxon>
        <taxon>Saccharomycetales</taxon>
        <taxon>Saccharomycetaceae</taxon>
        <taxon>Henningerozyma</taxon>
    </lineage>
</organism>
<evidence type="ECO:0000256" key="7">
    <source>
        <dbReference type="ARBA" id="ARBA00022840"/>
    </source>
</evidence>
<dbReference type="EC" id="2.7.11.1" evidence="1"/>
<feature type="region of interest" description="Disordered" evidence="14">
    <location>
        <begin position="49"/>
        <end position="137"/>
    </location>
</feature>
<dbReference type="GO" id="GO:0030950">
    <property type="term" value="P:establishment or maintenance of actin cytoskeleton polarity"/>
    <property type="evidence" value="ECO:0007669"/>
    <property type="project" value="EnsemblFungi"/>
</dbReference>
<dbReference type="SUPFAM" id="SSF56112">
    <property type="entry name" value="Protein kinase-like (PK-like)"/>
    <property type="match status" value="1"/>
</dbReference>
<dbReference type="Proteomes" id="UP000002866">
    <property type="component" value="Chromosome 4"/>
</dbReference>
<feature type="compositionally biased region" description="Low complexity" evidence="14">
    <location>
        <begin position="94"/>
        <end position="108"/>
    </location>
</feature>
<dbReference type="SMART" id="SM00220">
    <property type="entry name" value="S_TKc"/>
    <property type="match status" value="1"/>
</dbReference>
<evidence type="ECO:0000256" key="6">
    <source>
        <dbReference type="ARBA" id="ARBA00022777"/>
    </source>
</evidence>
<dbReference type="STRING" id="1071380.I2H2D0"/>
<dbReference type="AlphaFoldDB" id="I2H2D0"/>
<dbReference type="OMA" id="KIINWQE"/>
<dbReference type="GO" id="GO:0042802">
    <property type="term" value="F:identical protein binding"/>
    <property type="evidence" value="ECO:0007669"/>
    <property type="project" value="EnsemblFungi"/>
</dbReference>
<dbReference type="InterPro" id="IPR050839">
    <property type="entry name" value="Rho-assoc_Ser/Thr_Kinase"/>
</dbReference>
<keyword evidence="3" id="KW-0597">Phosphoprotein</keyword>
<dbReference type="GO" id="GO:0007118">
    <property type="term" value="P:budding cell apical bud growth"/>
    <property type="evidence" value="ECO:0007669"/>
    <property type="project" value="EnsemblFungi"/>
</dbReference>
<dbReference type="FunCoup" id="I2H2D0">
    <property type="interactions" value="630"/>
</dbReference>
<dbReference type="FunFam" id="3.30.200.20:FF:000192">
    <property type="entry name" value="Serine/threonine-protein kinase cot-1"/>
    <property type="match status" value="1"/>
</dbReference>
<dbReference type="GO" id="GO:0005938">
    <property type="term" value="C:cell cortex"/>
    <property type="evidence" value="ECO:0007669"/>
    <property type="project" value="EnsemblFungi"/>
</dbReference>
<dbReference type="InterPro" id="IPR000961">
    <property type="entry name" value="AGC-kinase_C"/>
</dbReference>
<evidence type="ECO:0000313" key="18">
    <source>
        <dbReference type="Proteomes" id="UP000002866"/>
    </source>
</evidence>
<feature type="compositionally biased region" description="Low complexity" evidence="14">
    <location>
        <begin position="174"/>
        <end position="197"/>
    </location>
</feature>
<feature type="compositionally biased region" description="Polar residues" evidence="14">
    <location>
        <begin position="198"/>
        <end position="265"/>
    </location>
</feature>
<reference evidence="17 18" key="1">
    <citation type="journal article" date="2011" name="Proc. Natl. Acad. Sci. U.S.A.">
        <title>Evolutionary erosion of yeast sex chromosomes by mating-type switching accidents.</title>
        <authorList>
            <person name="Gordon J.L."/>
            <person name="Armisen D."/>
            <person name="Proux-Wera E."/>
            <person name="Oheigeartaigh S.S."/>
            <person name="Byrne K.P."/>
            <person name="Wolfe K.H."/>
        </authorList>
    </citation>
    <scope>NUCLEOTIDE SEQUENCE [LARGE SCALE GENOMIC DNA]</scope>
    <source>
        <strain evidence="18">ATCC 34711 / CBS 6284 / DSM 70876 / NBRC 10599 / NRRL Y-10934 / UCD 77-7</strain>
    </source>
</reference>
<dbReference type="OrthoDB" id="3638488at2759"/>
<feature type="domain" description="Protein kinase" evidence="15">
    <location>
        <begin position="352"/>
        <end position="671"/>
    </location>
</feature>
<feature type="compositionally biased region" description="Polar residues" evidence="14">
    <location>
        <begin position="84"/>
        <end position="93"/>
    </location>
</feature>
<dbReference type="Gene3D" id="3.30.200.20">
    <property type="entry name" value="Phosphorylase Kinase, domain 1"/>
    <property type="match status" value="1"/>
</dbReference>
<keyword evidence="7 13" id="KW-0067">ATP-binding</keyword>
<dbReference type="InterPro" id="IPR011009">
    <property type="entry name" value="Kinase-like_dom_sf"/>
</dbReference>
<keyword evidence="4" id="KW-0808">Transferase</keyword>
<evidence type="ECO:0000259" key="15">
    <source>
        <dbReference type="PROSITE" id="PS50011"/>
    </source>
</evidence>
<dbReference type="PROSITE" id="PS00107">
    <property type="entry name" value="PROTEIN_KINASE_ATP"/>
    <property type="match status" value="1"/>
</dbReference>
<keyword evidence="6" id="KW-0418">Kinase</keyword>
<dbReference type="GO" id="GO:0060237">
    <property type="term" value="P:regulation of fungal-type cell wall organization"/>
    <property type="evidence" value="ECO:0007669"/>
    <property type="project" value="EnsemblFungi"/>
</dbReference>
<proteinExistence type="inferred from homology"/>
<evidence type="ECO:0000256" key="1">
    <source>
        <dbReference type="ARBA" id="ARBA00012513"/>
    </source>
</evidence>
<comment type="function">
    <text evidence="8">Protein kinase that seems to play a role in the regulation of cell morphogenesis and proliferation.</text>
</comment>
<dbReference type="RefSeq" id="XP_004180051.1">
    <property type="nucleotide sequence ID" value="XM_004180003.1"/>
</dbReference>
<keyword evidence="2" id="KW-0723">Serine/threonine-protein kinase</keyword>
<dbReference type="GeneID" id="14495636"/>
<keyword evidence="18" id="KW-1185">Reference proteome</keyword>
<protein>
    <recommendedName>
        <fullName evidence="10">Serine/threonine-protein kinase CBK1</fullName>
        <ecNumber evidence="1">2.7.11.1</ecNumber>
    </recommendedName>
</protein>
<dbReference type="GO" id="GO:0043332">
    <property type="term" value="C:mating projection tip"/>
    <property type="evidence" value="ECO:0007669"/>
    <property type="project" value="EnsemblFungi"/>
</dbReference>
<dbReference type="FunFam" id="1.10.510.10:FF:000828">
    <property type="entry name" value="Serine/threonine-protein kinase CBK1"/>
    <property type="match status" value="1"/>
</dbReference>
<evidence type="ECO:0000256" key="2">
    <source>
        <dbReference type="ARBA" id="ARBA00022527"/>
    </source>
</evidence>
<evidence type="ECO:0000256" key="11">
    <source>
        <dbReference type="ARBA" id="ARBA00047899"/>
    </source>
</evidence>
<evidence type="ECO:0000259" key="16">
    <source>
        <dbReference type="PROSITE" id="PS51285"/>
    </source>
</evidence>
<accession>I2H2D0</accession>
<dbReference type="PANTHER" id="PTHR22988:SF76">
    <property type="entry name" value="CHROMOSOME UNDETERMINED SCAFFOLD_135, WHOLE GENOME SHOTGUN SEQUENCE"/>
    <property type="match status" value="1"/>
</dbReference>
<name>I2H2D0_HENB6</name>
<dbReference type="FunFam" id="3.30.200.20:FF:000767">
    <property type="entry name" value="Serine/threonine-protein kinase CBK1"/>
    <property type="match status" value="1"/>
</dbReference>
<dbReference type="eggNOG" id="KOG0605">
    <property type="taxonomic scope" value="Eukaryota"/>
</dbReference>
<dbReference type="PROSITE" id="PS51285">
    <property type="entry name" value="AGC_KINASE_CTER"/>
    <property type="match status" value="1"/>
</dbReference>
<dbReference type="GO" id="GO:0004674">
    <property type="term" value="F:protein serine/threonine kinase activity"/>
    <property type="evidence" value="ECO:0007669"/>
    <property type="project" value="UniProtKB-KW"/>
</dbReference>
<sequence length="760" mass="86804">MNNNNFNNTNPHLNSNFSQYEPLQQPSAITDLDGGPYLRGRDSQLSLQDQYSTNNNNSSNNSNSSNINSNGLLPSGFTDVPSLNFPTTPNSISNQQQQHPNNNLQQQQFETNGMSYNNNNNGNINPMSSQSNGYSSEFQQPQSLLYTHTNNSQNLLNQQLQGQQQQAAYSSPTQYSISSDYNNNQNSNTNPNSILNTDTISRSNSPYNQITNNTASSPARSNTPLQYSTQPNPNSNSNMTSVSTPNAPGNSNGAQPTSNPHNSNYMYFERRPDLLPKSIQDRAAGVKLKIENFYQSSVKLAIERNQRRIELENELNSFNYSNERNSRKLISLGKKESQFLRLRRTRLSLNDFKTIKVIGKGAFGEVRLVQKTDTGKIYAMKTLLKSEMYKKDQLAHVKAERDVLAGSDSPWVVSLYYSFQDNQYLYLIMEFLPGGDLMTMLIRWQIFTEDVTRFYMAECILAIEAIHKLGFIHRDIKPDNILIDIRGHIKLSDFGLSTGFHKTHDSNYYKKLLQKDEEVKGNPNQLSNPTQNQNNNNRQSMVVDSINLTMSNRQQIQTWRKSRRLMAYSTVGTPDYIAPEIFLYQGYGQECDWWSLGAIMYECLIGWPPFCSETPQETYRKIMNFEQTLQFPDDIHISYEAEDLIRRLLTHSDQRLGRHGGPDEIKSHPFFRGVDWNSIRQVEAPYIPKLSSITDTRFFPTDELENVPDSPAMAQAAKQREQMLKQGNNSNNGNRATKEDLPFIGYTYSRFDYLTRKNAI</sequence>
<evidence type="ECO:0000256" key="13">
    <source>
        <dbReference type="PROSITE-ProRule" id="PRU10141"/>
    </source>
</evidence>
<dbReference type="GO" id="GO:0005934">
    <property type="term" value="C:cellular bud tip"/>
    <property type="evidence" value="ECO:0007669"/>
    <property type="project" value="EnsemblFungi"/>
</dbReference>
<dbReference type="EMBL" id="HE806319">
    <property type="protein sequence ID" value="CCH60532.1"/>
    <property type="molecule type" value="Genomic_DNA"/>
</dbReference>